<reference evidence="7" key="1">
    <citation type="submission" date="2021-02" db="EMBL/GenBank/DDBJ databases">
        <authorList>
            <person name="Nieuwenhuis M."/>
            <person name="Van De Peppel L.J.J."/>
        </authorList>
    </citation>
    <scope>NUCLEOTIDE SEQUENCE</scope>
    <source>
        <strain evidence="7">D49</strain>
    </source>
</reference>
<evidence type="ECO:0000256" key="6">
    <source>
        <dbReference type="SAM" id="MobiDB-lite"/>
    </source>
</evidence>
<dbReference type="InterPro" id="IPR050815">
    <property type="entry name" value="TF_fung"/>
</dbReference>
<dbReference type="CDD" id="cd12148">
    <property type="entry name" value="fungal_TF_MHR"/>
    <property type="match status" value="1"/>
</dbReference>
<keyword evidence="3" id="KW-0805">Transcription regulation</keyword>
<dbReference type="OrthoDB" id="2534600at2759"/>
<keyword evidence="5" id="KW-0539">Nucleus</keyword>
<feature type="non-terminal residue" evidence="7">
    <location>
        <position position="538"/>
    </location>
</feature>
<organism evidence="7 8">
    <name type="scientific">Sphagnurus paluster</name>
    <dbReference type="NCBI Taxonomy" id="117069"/>
    <lineage>
        <taxon>Eukaryota</taxon>
        <taxon>Fungi</taxon>
        <taxon>Dikarya</taxon>
        <taxon>Basidiomycota</taxon>
        <taxon>Agaricomycotina</taxon>
        <taxon>Agaricomycetes</taxon>
        <taxon>Agaricomycetidae</taxon>
        <taxon>Agaricales</taxon>
        <taxon>Tricholomatineae</taxon>
        <taxon>Lyophyllaceae</taxon>
        <taxon>Sphagnurus</taxon>
    </lineage>
</organism>
<evidence type="ECO:0000256" key="1">
    <source>
        <dbReference type="ARBA" id="ARBA00004123"/>
    </source>
</evidence>
<sequence length="538" mass="60105">MSASYSKFSSPSILDNGAVAASALQSHQNIPLPVKYGFRPNINLNTPTRDLLSYIFAPPDDADHQMPFSSTHGRKPSPYDAWGDQACRLENDSFKAEYVFMKFISHPINMAASKPNLFPLFTLDLVEVFFQIVHTRIPLLNPAQFRDRLQLGLSPSSHSQEPLHPALVATVLAWGTKFSEHPLLVADRRRPGGQSLLAKTLIDRARDLAEALKVHRIPKADHVVIGLLIEPLQSLNAESRGMMVFAWWMALISDAYASVYYRRKPVLDDEDYDVDFYTGEPLNTEGITDAQGLQSPRDQLEGYYGAAHSLARTARSMSRHLWKPVTDVEGIPFDVLQKFTVELTEWRDKYLTLVGVPSNFKGDWDFVSAVSSCASDATYHVMWIILFNALDDFGVREIQNNSVDSNNPRIEEVKRKILEEALHGALRIAGLAAVLTSNGYLRLDPAVMHVSCIQAGTLLARLGRQEVKNCIEGLEQYSHSYEEAGAQALEMGKTYAQALAGEPQFRNMGRSVPARMTPDEGSSTDDHDTDMKEDRVHM</sequence>
<keyword evidence="8" id="KW-1185">Reference proteome</keyword>
<dbReference type="GO" id="GO:0046872">
    <property type="term" value="F:metal ion binding"/>
    <property type="evidence" value="ECO:0007669"/>
    <property type="project" value="UniProtKB-KW"/>
</dbReference>
<protein>
    <submittedName>
        <fullName evidence="7">Uncharacterized protein</fullName>
    </submittedName>
</protein>
<comment type="caution">
    <text evidence="7">The sequence shown here is derived from an EMBL/GenBank/DDBJ whole genome shotgun (WGS) entry which is preliminary data.</text>
</comment>
<keyword evidence="4" id="KW-0804">Transcription</keyword>
<evidence type="ECO:0000256" key="3">
    <source>
        <dbReference type="ARBA" id="ARBA00023015"/>
    </source>
</evidence>
<comment type="subcellular location">
    <subcellularLocation>
        <location evidence="1">Nucleus</location>
    </subcellularLocation>
</comment>
<dbReference type="PANTHER" id="PTHR47338:SF5">
    <property type="entry name" value="ZN(II)2CYS6 TRANSCRIPTION FACTOR (EUROFUNG)"/>
    <property type="match status" value="1"/>
</dbReference>
<evidence type="ECO:0000256" key="2">
    <source>
        <dbReference type="ARBA" id="ARBA00022723"/>
    </source>
</evidence>
<dbReference type="GO" id="GO:0000981">
    <property type="term" value="F:DNA-binding transcription factor activity, RNA polymerase II-specific"/>
    <property type="evidence" value="ECO:0007669"/>
    <property type="project" value="InterPro"/>
</dbReference>
<evidence type="ECO:0000313" key="7">
    <source>
        <dbReference type="EMBL" id="KAG5651241.1"/>
    </source>
</evidence>
<dbReference type="PANTHER" id="PTHR47338">
    <property type="entry name" value="ZN(II)2CYS6 TRANSCRIPTION FACTOR (EUROFUNG)-RELATED"/>
    <property type="match status" value="1"/>
</dbReference>
<proteinExistence type="predicted"/>
<evidence type="ECO:0000256" key="4">
    <source>
        <dbReference type="ARBA" id="ARBA00023163"/>
    </source>
</evidence>
<accession>A0A9P7KL42</accession>
<feature type="region of interest" description="Disordered" evidence="6">
    <location>
        <begin position="504"/>
        <end position="538"/>
    </location>
</feature>
<feature type="compositionally biased region" description="Basic and acidic residues" evidence="6">
    <location>
        <begin position="524"/>
        <end position="538"/>
    </location>
</feature>
<evidence type="ECO:0000256" key="5">
    <source>
        <dbReference type="ARBA" id="ARBA00023242"/>
    </source>
</evidence>
<keyword evidence="2" id="KW-0479">Metal-binding</keyword>
<evidence type="ECO:0000313" key="8">
    <source>
        <dbReference type="Proteomes" id="UP000717328"/>
    </source>
</evidence>
<dbReference type="Proteomes" id="UP000717328">
    <property type="component" value="Unassembled WGS sequence"/>
</dbReference>
<dbReference type="AlphaFoldDB" id="A0A9P7KL42"/>
<dbReference type="GO" id="GO:0005634">
    <property type="term" value="C:nucleus"/>
    <property type="evidence" value="ECO:0007669"/>
    <property type="project" value="UniProtKB-SubCell"/>
</dbReference>
<reference evidence="7" key="2">
    <citation type="submission" date="2021-10" db="EMBL/GenBank/DDBJ databases">
        <title>Phylogenomics reveals ancestral predisposition of the termite-cultivated fungus Termitomyces towards a domesticated lifestyle.</title>
        <authorList>
            <person name="Auxier B."/>
            <person name="Grum-Grzhimaylo A."/>
            <person name="Cardenas M.E."/>
            <person name="Lodge J.D."/>
            <person name="Laessoe T."/>
            <person name="Pedersen O."/>
            <person name="Smith M.E."/>
            <person name="Kuyper T.W."/>
            <person name="Franco-Molano E.A."/>
            <person name="Baroni T.J."/>
            <person name="Aanen D.K."/>
        </authorList>
    </citation>
    <scope>NUCLEOTIDE SEQUENCE</scope>
    <source>
        <strain evidence="7">D49</strain>
    </source>
</reference>
<name>A0A9P7KL42_9AGAR</name>
<dbReference type="EMBL" id="JABCKI010000273">
    <property type="protein sequence ID" value="KAG5651241.1"/>
    <property type="molecule type" value="Genomic_DNA"/>
</dbReference>
<gene>
    <name evidence="7" type="ORF">H0H81_009361</name>
</gene>